<keyword evidence="2" id="KW-1185">Reference proteome</keyword>
<dbReference type="PATRIC" id="fig|29311.18.peg.1695"/>
<proteinExistence type="predicted"/>
<dbReference type="EMBL" id="LDPR01000016">
    <property type="protein sequence ID" value="KLO35300.1"/>
    <property type="molecule type" value="Genomic_DNA"/>
</dbReference>
<name>A0A0I9UZV1_9MYCO</name>
<sequence>MADRFSSVSTIFRRCEQRTHEILQHAKNRIEALDPSDHAGRNQIIASAHRDIETTSETAIGRINTQTRRILDLDENTAGISVKQWLRDHGLVIST</sequence>
<evidence type="ECO:0000313" key="2">
    <source>
        <dbReference type="Proteomes" id="UP000036334"/>
    </source>
</evidence>
<organism evidence="1 2">
    <name type="scientific">Mycobacterium haemophilum</name>
    <dbReference type="NCBI Taxonomy" id="29311"/>
    <lineage>
        <taxon>Bacteria</taxon>
        <taxon>Bacillati</taxon>
        <taxon>Actinomycetota</taxon>
        <taxon>Actinomycetes</taxon>
        <taxon>Mycobacteriales</taxon>
        <taxon>Mycobacteriaceae</taxon>
        <taxon>Mycobacterium</taxon>
    </lineage>
</organism>
<accession>A0A0I9UZV1</accession>
<reference evidence="1 2" key="1">
    <citation type="submission" date="2015-05" db="EMBL/GenBank/DDBJ databases">
        <title>Genome sequence of Mycobacterium haemophilum.</title>
        <authorList>
            <person name="Greninger A.L."/>
            <person name="Cunningham G."/>
            <person name="Miller S."/>
        </authorList>
    </citation>
    <scope>NUCLEOTIDE SEQUENCE [LARGE SCALE GENOMIC DNA]</scope>
    <source>
        <strain evidence="2">UC1</strain>
    </source>
</reference>
<comment type="caution">
    <text evidence="1">The sequence shown here is derived from an EMBL/GenBank/DDBJ whole genome shotgun (WGS) entry which is preliminary data.</text>
</comment>
<gene>
    <name evidence="1" type="ORF">ABH38_16510</name>
</gene>
<dbReference type="Proteomes" id="UP000036334">
    <property type="component" value="Unassembled WGS sequence"/>
</dbReference>
<protein>
    <submittedName>
        <fullName evidence="1">Uncharacterized protein</fullName>
    </submittedName>
</protein>
<evidence type="ECO:0000313" key="1">
    <source>
        <dbReference type="EMBL" id="KLO35300.1"/>
    </source>
</evidence>
<dbReference type="AlphaFoldDB" id="A0A0I9UZV1"/>